<dbReference type="Proteomes" id="UP001161247">
    <property type="component" value="Chromosome 9"/>
</dbReference>
<accession>A0AAV1EGE5</accession>
<organism evidence="1 2">
    <name type="scientific">Oldenlandia corymbosa var. corymbosa</name>
    <dbReference type="NCBI Taxonomy" id="529605"/>
    <lineage>
        <taxon>Eukaryota</taxon>
        <taxon>Viridiplantae</taxon>
        <taxon>Streptophyta</taxon>
        <taxon>Embryophyta</taxon>
        <taxon>Tracheophyta</taxon>
        <taxon>Spermatophyta</taxon>
        <taxon>Magnoliopsida</taxon>
        <taxon>eudicotyledons</taxon>
        <taxon>Gunneridae</taxon>
        <taxon>Pentapetalae</taxon>
        <taxon>asterids</taxon>
        <taxon>lamiids</taxon>
        <taxon>Gentianales</taxon>
        <taxon>Rubiaceae</taxon>
        <taxon>Rubioideae</taxon>
        <taxon>Spermacoceae</taxon>
        <taxon>Hedyotis-Oldenlandia complex</taxon>
        <taxon>Oldenlandia</taxon>
    </lineage>
</organism>
<proteinExistence type="predicted"/>
<evidence type="ECO:0000313" key="1">
    <source>
        <dbReference type="EMBL" id="CAI9118749.1"/>
    </source>
</evidence>
<sequence length="166" mass="19082">MNLIHGIVIPEFKVHMASLFPLELTTISCCSPLNLTEGYNISAGWNVNFAIKNPSKEIIFSYSDMVAKLQYYDIDCISFWPTEIPAFEQAAEDGTKFLHLLSDRIPYVIFNDFHARLLAEDISRGRSYHQIRGECNTKVERKYRSKEEEEGGKYDAFAKCLVRLNC</sequence>
<dbReference type="AlphaFoldDB" id="A0AAV1EGE5"/>
<reference evidence="1" key="1">
    <citation type="submission" date="2023-03" db="EMBL/GenBank/DDBJ databases">
        <authorList>
            <person name="Julca I."/>
        </authorList>
    </citation>
    <scope>NUCLEOTIDE SEQUENCE</scope>
</reference>
<gene>
    <name evidence="1" type="ORF">OLC1_LOCUS24546</name>
</gene>
<keyword evidence="2" id="KW-1185">Reference proteome</keyword>
<dbReference type="EMBL" id="OX459126">
    <property type="protein sequence ID" value="CAI9118749.1"/>
    <property type="molecule type" value="Genomic_DNA"/>
</dbReference>
<protein>
    <submittedName>
        <fullName evidence="1">OLC1v1020353C1</fullName>
    </submittedName>
</protein>
<name>A0AAV1EGE5_OLDCO</name>
<evidence type="ECO:0000313" key="2">
    <source>
        <dbReference type="Proteomes" id="UP001161247"/>
    </source>
</evidence>